<feature type="signal peptide" evidence="2">
    <location>
        <begin position="1"/>
        <end position="24"/>
    </location>
</feature>
<dbReference type="GeneID" id="110221342"/>
<feature type="transmembrane region" description="Helical" evidence="1">
    <location>
        <begin position="199"/>
        <end position="220"/>
    </location>
</feature>
<dbReference type="CTD" id="105375355"/>
<dbReference type="KEGG" id="pcw:110221342"/>
<dbReference type="CDD" id="cd09969">
    <property type="entry name" value="UP_IIIb"/>
    <property type="match status" value="1"/>
</dbReference>
<keyword evidence="1" id="KW-1133">Transmembrane helix</keyword>
<feature type="chain" id="PRO_5027798637" evidence="2">
    <location>
        <begin position="25"/>
        <end position="281"/>
    </location>
</feature>
<organism evidence="3 4">
    <name type="scientific">Phascolarctos cinereus</name>
    <name type="common">Koala</name>
    <dbReference type="NCBI Taxonomy" id="38626"/>
    <lineage>
        <taxon>Eukaryota</taxon>
        <taxon>Metazoa</taxon>
        <taxon>Chordata</taxon>
        <taxon>Craniata</taxon>
        <taxon>Vertebrata</taxon>
        <taxon>Euteleostomi</taxon>
        <taxon>Mammalia</taxon>
        <taxon>Metatheria</taxon>
        <taxon>Diprotodontia</taxon>
        <taxon>Phascolarctidae</taxon>
        <taxon>Phascolarctos</taxon>
    </lineage>
</organism>
<evidence type="ECO:0000256" key="2">
    <source>
        <dbReference type="SAM" id="SignalP"/>
    </source>
</evidence>
<evidence type="ECO:0000313" key="3">
    <source>
        <dbReference type="Proteomes" id="UP000515140"/>
    </source>
</evidence>
<evidence type="ECO:0000256" key="1">
    <source>
        <dbReference type="SAM" id="Phobius"/>
    </source>
</evidence>
<evidence type="ECO:0000313" key="4">
    <source>
        <dbReference type="RefSeq" id="XP_020861532.1"/>
    </source>
</evidence>
<keyword evidence="1" id="KW-0472">Membrane</keyword>
<name>A0A6P5LSP2_PHACI</name>
<dbReference type="Proteomes" id="UP000515140">
    <property type="component" value="Unplaced"/>
</dbReference>
<dbReference type="RefSeq" id="XP_020861532.1">
    <property type="nucleotide sequence ID" value="XM_021005873.1"/>
</dbReference>
<dbReference type="InterPro" id="IPR024831">
    <property type="entry name" value="Uroplakin-3"/>
</dbReference>
<dbReference type="PANTHER" id="PTHR15446:SF15">
    <property type="entry name" value="UROPLAKIN-3B"/>
    <property type="match status" value="1"/>
</dbReference>
<reference evidence="4" key="1">
    <citation type="submission" date="2025-08" db="UniProtKB">
        <authorList>
            <consortium name="RefSeq"/>
        </authorList>
    </citation>
    <scope>IDENTIFICATION</scope>
    <source>
        <tissue evidence="4">Spleen</tissue>
    </source>
</reference>
<gene>
    <name evidence="4" type="primary">UPK3B</name>
</gene>
<keyword evidence="1" id="KW-0812">Transmembrane</keyword>
<dbReference type="InParanoid" id="A0A6P5LSP2"/>
<sequence>MGRAQDPHLLLLLLLISNHTGTSLDHIPYTPQISPLALEGKVTSTTFSLDQPRCIFTEHANSTDAIWLVVAFSNATKGFQNPKTAADIPSYTRLPMSFYYMTLKLSPDHYPCEKEDIAVLRVGSDTRCLQNLSQEYCNAPLLDPGPYRVKFLVMDSSTQPKAETRWSDPITLNQDGASVTPGWDPQSIDTWPGRRSGCMIVITSILSAFAGLLLLAFFIASTVQFSSLWWPEEPPPPEQLHVGSFIGKRYMTHHIPPSEADTLPVGRGPHLLPSLCPGPMV</sequence>
<accession>A0A6P5LSP2</accession>
<keyword evidence="2" id="KW-0732">Signal</keyword>
<keyword evidence="3" id="KW-1185">Reference proteome</keyword>
<protein>
    <submittedName>
        <fullName evidence="4">Uroplakin-3b isoform X1</fullName>
    </submittedName>
</protein>
<dbReference type="PANTHER" id="PTHR15446">
    <property type="entry name" value="UROPLAKIN III"/>
    <property type="match status" value="1"/>
</dbReference>
<dbReference type="AlphaFoldDB" id="A0A6P5LSP2"/>
<dbReference type="GO" id="GO:0016020">
    <property type="term" value="C:membrane"/>
    <property type="evidence" value="ECO:0007669"/>
    <property type="project" value="TreeGrafter"/>
</dbReference>
<proteinExistence type="predicted"/>